<keyword evidence="11" id="KW-1185">Reference proteome</keyword>
<dbReference type="GO" id="GO:0051301">
    <property type="term" value="P:cell division"/>
    <property type="evidence" value="ECO:0007669"/>
    <property type="project" value="UniProtKB-KW"/>
</dbReference>
<evidence type="ECO:0000256" key="5">
    <source>
        <dbReference type="ARBA" id="ARBA00022776"/>
    </source>
</evidence>
<dbReference type="SMART" id="SM00320">
    <property type="entry name" value="WD40"/>
    <property type="match status" value="6"/>
</dbReference>
<dbReference type="GO" id="GO:0010997">
    <property type="term" value="F:anaphase-promoting complex binding"/>
    <property type="evidence" value="ECO:0007669"/>
    <property type="project" value="InterPro"/>
</dbReference>
<dbReference type="SUPFAM" id="SSF50978">
    <property type="entry name" value="WD40 repeat-like"/>
    <property type="match status" value="1"/>
</dbReference>
<dbReference type="InterPro" id="IPR015943">
    <property type="entry name" value="WD40/YVTN_repeat-like_dom_sf"/>
</dbReference>
<keyword evidence="3" id="KW-0132">Cell division</keyword>
<keyword evidence="2 8" id="KW-0853">WD repeat</keyword>
<dbReference type="Proteomes" id="UP000256970">
    <property type="component" value="Unassembled WGS sequence"/>
</dbReference>
<evidence type="ECO:0000256" key="2">
    <source>
        <dbReference type="ARBA" id="ARBA00022574"/>
    </source>
</evidence>
<dbReference type="STRING" id="3088.A0A383V3K4"/>
<comment type="similarity">
    <text evidence="1">Belongs to the WD repeat CDC20/Fizzy family.</text>
</comment>
<feature type="repeat" description="WD" evidence="8">
    <location>
        <begin position="219"/>
        <end position="251"/>
    </location>
</feature>
<evidence type="ECO:0000256" key="6">
    <source>
        <dbReference type="ARBA" id="ARBA00023306"/>
    </source>
</evidence>
<accession>A0A383V3K4</accession>
<dbReference type="GO" id="GO:0005680">
    <property type="term" value="C:anaphase-promoting complex"/>
    <property type="evidence" value="ECO:0007669"/>
    <property type="project" value="TreeGrafter"/>
</dbReference>
<dbReference type="CDD" id="cd00200">
    <property type="entry name" value="WD40"/>
    <property type="match status" value="1"/>
</dbReference>
<dbReference type="Pfam" id="PF24807">
    <property type="entry name" value="WD40_CDC20-Fz"/>
    <property type="match status" value="1"/>
</dbReference>
<dbReference type="InterPro" id="IPR056150">
    <property type="entry name" value="WD40_CDC20-Fz"/>
</dbReference>
<evidence type="ECO:0000259" key="9">
    <source>
        <dbReference type="Pfam" id="PF24807"/>
    </source>
</evidence>
<protein>
    <recommendedName>
        <fullName evidence="9">CDC20/Fizzy WD40 domain-containing protein</fullName>
    </recommendedName>
</protein>
<dbReference type="PANTHER" id="PTHR19918:SF8">
    <property type="entry name" value="FI02843P"/>
    <property type="match status" value="1"/>
</dbReference>
<dbReference type="Gene3D" id="2.130.10.10">
    <property type="entry name" value="YVTN repeat-like/Quinoprotein amine dehydrogenase"/>
    <property type="match status" value="1"/>
</dbReference>
<evidence type="ECO:0000256" key="8">
    <source>
        <dbReference type="PROSITE-ProRule" id="PRU00221"/>
    </source>
</evidence>
<evidence type="ECO:0000256" key="7">
    <source>
        <dbReference type="ARBA" id="ARBA00023425"/>
    </source>
</evidence>
<sequence length="408" mass="43970">MDDLPHFELSGQENLAETSPSKQALNALLRSACNVSEDSSRILAFKHKAPAPPEDHVNQMAGLYNSNLGQCAPRKQYRPIPTTQDRILDAPDLVDDYYLNLLDWSSNNTIAVALGATAYLWNAADGSIEELCSLPGEGDYITSLKWAADSTHLAVGTSSARVQVWDAARCKQVKELPGHTNRVSSLAWNNAILSSGGRDSLICNFDVRLRKAEACVATLRSHEQEVCGLAWSPSGCQLASGGNDNALCIWSAGFELQHKIAAHQAAVKALAWCPFQSNLLASGGGTADRCIRFWNTSTGAQLNSIDTGSQVCALQWSRHEREILSSHGYSKNQLCLWRYPTLVKAAELTGHTARVLHMAQSPDGSSVVTAGADETLRFWKVFGEPAGKAGKAAAQASGSSMMRSASIR</sequence>
<evidence type="ECO:0000256" key="4">
    <source>
        <dbReference type="ARBA" id="ARBA00022737"/>
    </source>
</evidence>
<proteinExistence type="inferred from homology"/>
<dbReference type="InterPro" id="IPR036322">
    <property type="entry name" value="WD40_repeat_dom_sf"/>
</dbReference>
<evidence type="ECO:0000313" key="11">
    <source>
        <dbReference type="Proteomes" id="UP000256970"/>
    </source>
</evidence>
<keyword evidence="5" id="KW-0498">Mitosis</keyword>
<dbReference type="PROSITE" id="PS50294">
    <property type="entry name" value="WD_REPEATS_REGION"/>
    <property type="match status" value="2"/>
</dbReference>
<dbReference type="GO" id="GO:0031145">
    <property type="term" value="P:anaphase-promoting complex-dependent catabolic process"/>
    <property type="evidence" value="ECO:0007669"/>
    <property type="project" value="TreeGrafter"/>
</dbReference>
<keyword evidence="6" id="KW-0131">Cell cycle</keyword>
<dbReference type="AlphaFoldDB" id="A0A383V3K4"/>
<comment type="function">
    <text evidence="7">Component of the anaphase promoting complex/cyclosome (APC/C), a cell cycle-regulated E3 ubiquitin-protein ligase complex that controls progression through mitosis and the G1 phase of the cell cycle.</text>
</comment>
<dbReference type="InterPro" id="IPR033010">
    <property type="entry name" value="Cdc20/Fizzy"/>
</dbReference>
<dbReference type="GO" id="GO:1905786">
    <property type="term" value="P:positive regulation of anaphase-promoting complex-dependent catabolic process"/>
    <property type="evidence" value="ECO:0007669"/>
    <property type="project" value="TreeGrafter"/>
</dbReference>
<dbReference type="EMBL" id="FNXT01000003">
    <property type="protein sequence ID" value="SZX59500.1"/>
    <property type="molecule type" value="Genomic_DNA"/>
</dbReference>
<feature type="repeat" description="WD" evidence="8">
    <location>
        <begin position="134"/>
        <end position="175"/>
    </location>
</feature>
<keyword evidence="4" id="KW-0677">Repeat</keyword>
<dbReference type="GO" id="GO:1990757">
    <property type="term" value="F:ubiquitin ligase activator activity"/>
    <property type="evidence" value="ECO:0007669"/>
    <property type="project" value="TreeGrafter"/>
</dbReference>
<reference evidence="10 11" key="1">
    <citation type="submission" date="2016-10" db="EMBL/GenBank/DDBJ databases">
        <authorList>
            <person name="Cai Z."/>
        </authorList>
    </citation>
    <scope>NUCLEOTIDE SEQUENCE [LARGE SCALE GENOMIC DNA]</scope>
</reference>
<evidence type="ECO:0000313" key="10">
    <source>
        <dbReference type="EMBL" id="SZX59500.1"/>
    </source>
</evidence>
<evidence type="ECO:0000256" key="3">
    <source>
        <dbReference type="ARBA" id="ARBA00022618"/>
    </source>
</evidence>
<dbReference type="PANTHER" id="PTHR19918">
    <property type="entry name" value="CELL DIVISION CYCLE 20 CDC20 FIZZY -RELATED"/>
    <property type="match status" value="1"/>
</dbReference>
<name>A0A383V3K4_TETOB</name>
<feature type="repeat" description="WD" evidence="8">
    <location>
        <begin position="348"/>
        <end position="381"/>
    </location>
</feature>
<dbReference type="InterPro" id="IPR001680">
    <property type="entry name" value="WD40_rpt"/>
</dbReference>
<gene>
    <name evidence="10" type="ORF">BQ4739_LOCUS113</name>
</gene>
<feature type="domain" description="CDC20/Fizzy WD40" evidence="9">
    <location>
        <begin position="88"/>
        <end position="379"/>
    </location>
</feature>
<dbReference type="PROSITE" id="PS50082">
    <property type="entry name" value="WD_REPEATS_2"/>
    <property type="match status" value="3"/>
</dbReference>
<organism evidence="10 11">
    <name type="scientific">Tetradesmus obliquus</name>
    <name type="common">Green alga</name>
    <name type="synonym">Acutodesmus obliquus</name>
    <dbReference type="NCBI Taxonomy" id="3088"/>
    <lineage>
        <taxon>Eukaryota</taxon>
        <taxon>Viridiplantae</taxon>
        <taxon>Chlorophyta</taxon>
        <taxon>core chlorophytes</taxon>
        <taxon>Chlorophyceae</taxon>
        <taxon>CS clade</taxon>
        <taxon>Sphaeropleales</taxon>
        <taxon>Scenedesmaceae</taxon>
        <taxon>Tetradesmus</taxon>
    </lineage>
</organism>
<evidence type="ECO:0000256" key="1">
    <source>
        <dbReference type="ARBA" id="ARBA00006445"/>
    </source>
</evidence>